<keyword evidence="5" id="KW-0808">Transferase</keyword>
<comment type="catalytic activity">
    <reaction evidence="5">
        <text>3'-dephospho-CoA + ATP = ADP + CoA + H(+)</text>
        <dbReference type="Rhea" id="RHEA:18245"/>
        <dbReference type="ChEBI" id="CHEBI:15378"/>
        <dbReference type="ChEBI" id="CHEBI:30616"/>
        <dbReference type="ChEBI" id="CHEBI:57287"/>
        <dbReference type="ChEBI" id="CHEBI:57328"/>
        <dbReference type="ChEBI" id="CHEBI:456216"/>
        <dbReference type="EC" id="2.7.1.24"/>
    </reaction>
</comment>
<dbReference type="GO" id="GO:0005524">
    <property type="term" value="F:ATP binding"/>
    <property type="evidence" value="ECO:0007669"/>
    <property type="project" value="UniProtKB-UniRule"/>
</dbReference>
<dbReference type="PANTHER" id="PTHR10695:SF46">
    <property type="entry name" value="BIFUNCTIONAL COENZYME A SYNTHASE-RELATED"/>
    <property type="match status" value="1"/>
</dbReference>
<keyword evidence="5" id="KW-0963">Cytoplasm</keyword>
<keyword evidence="5 7" id="KW-0418">Kinase</keyword>
<comment type="pathway">
    <text evidence="5">Cofactor biosynthesis; coenzyme A biosynthesis; CoA from (R)-pantothenate: step 5/5.</text>
</comment>
<dbReference type="GO" id="GO:0015937">
    <property type="term" value="P:coenzyme A biosynthetic process"/>
    <property type="evidence" value="ECO:0007669"/>
    <property type="project" value="UniProtKB-UniRule"/>
</dbReference>
<dbReference type="GO" id="GO:0005737">
    <property type="term" value="C:cytoplasm"/>
    <property type="evidence" value="ECO:0007669"/>
    <property type="project" value="UniProtKB-SubCell"/>
</dbReference>
<feature type="binding site" evidence="5">
    <location>
        <begin position="23"/>
        <end position="28"/>
    </location>
    <ligand>
        <name>ATP</name>
        <dbReference type="ChEBI" id="CHEBI:30616"/>
    </ligand>
</feature>
<protein>
    <recommendedName>
        <fullName evidence="5 6">Dephospho-CoA kinase</fullName>
        <ecNumber evidence="5 6">2.7.1.24</ecNumber>
    </recommendedName>
    <alternativeName>
        <fullName evidence="5">Dephosphocoenzyme A kinase</fullName>
    </alternativeName>
</protein>
<evidence type="ECO:0000256" key="3">
    <source>
        <dbReference type="ARBA" id="ARBA00022840"/>
    </source>
</evidence>
<evidence type="ECO:0000256" key="4">
    <source>
        <dbReference type="ARBA" id="ARBA00022993"/>
    </source>
</evidence>
<dbReference type="EC" id="2.7.1.24" evidence="5 6"/>
<reference evidence="7 8" key="1">
    <citation type="submission" date="2018-10" db="EMBL/GenBank/DDBJ databases">
        <title>Genomic Encyclopedia of Type Strains, Phase IV (KMG-IV): sequencing the most valuable type-strain genomes for metagenomic binning, comparative biology and taxonomic classification.</title>
        <authorList>
            <person name="Goeker M."/>
        </authorList>
    </citation>
    <scope>NUCLEOTIDE SEQUENCE [LARGE SCALE GENOMIC DNA]</scope>
    <source>
        <strain evidence="7 8">DSM 12769</strain>
    </source>
</reference>
<dbReference type="SUPFAM" id="SSF52540">
    <property type="entry name" value="P-loop containing nucleoside triphosphate hydrolases"/>
    <property type="match status" value="1"/>
</dbReference>
<comment type="subcellular location">
    <subcellularLocation>
        <location evidence="5">Cytoplasm</location>
    </subcellularLocation>
</comment>
<dbReference type="NCBIfam" id="TIGR00152">
    <property type="entry name" value="dephospho-CoA kinase"/>
    <property type="match status" value="1"/>
</dbReference>
<evidence type="ECO:0000256" key="2">
    <source>
        <dbReference type="ARBA" id="ARBA00022741"/>
    </source>
</evidence>
<dbReference type="HAMAP" id="MF_00376">
    <property type="entry name" value="Dephospho_CoA_kinase"/>
    <property type="match status" value="1"/>
</dbReference>
<dbReference type="UniPathway" id="UPA00241">
    <property type="reaction ID" value="UER00356"/>
</dbReference>
<comment type="function">
    <text evidence="5">Catalyzes the phosphorylation of the 3'-hydroxyl group of dephosphocoenzyme A to form coenzyme A.</text>
</comment>
<gene>
    <name evidence="5" type="primary">coaE</name>
    <name evidence="7" type="ORF">DFR31_1681</name>
</gene>
<dbReference type="AlphaFoldDB" id="A0A498C1Z8"/>
<evidence type="ECO:0000256" key="1">
    <source>
        <dbReference type="ARBA" id="ARBA00009018"/>
    </source>
</evidence>
<evidence type="ECO:0000256" key="6">
    <source>
        <dbReference type="NCBIfam" id="TIGR00152"/>
    </source>
</evidence>
<organism evidence="7 8">
    <name type="scientific">Alkalispirillum mobile</name>
    <dbReference type="NCBI Taxonomy" id="85925"/>
    <lineage>
        <taxon>Bacteria</taxon>
        <taxon>Pseudomonadati</taxon>
        <taxon>Pseudomonadota</taxon>
        <taxon>Gammaproteobacteria</taxon>
        <taxon>Chromatiales</taxon>
        <taxon>Ectothiorhodospiraceae</taxon>
        <taxon>Alkalispirillum</taxon>
    </lineage>
</organism>
<dbReference type="PROSITE" id="PS51219">
    <property type="entry name" value="DPCK"/>
    <property type="match status" value="1"/>
</dbReference>
<keyword evidence="3 5" id="KW-0067">ATP-binding</keyword>
<keyword evidence="2 5" id="KW-0547">Nucleotide-binding</keyword>
<dbReference type="Proteomes" id="UP000275461">
    <property type="component" value="Unassembled WGS sequence"/>
</dbReference>
<keyword evidence="8" id="KW-1185">Reference proteome</keyword>
<dbReference type="CDD" id="cd02022">
    <property type="entry name" value="DPCK"/>
    <property type="match status" value="1"/>
</dbReference>
<dbReference type="PANTHER" id="PTHR10695">
    <property type="entry name" value="DEPHOSPHO-COA KINASE-RELATED"/>
    <property type="match status" value="1"/>
</dbReference>
<comment type="caution">
    <text evidence="7">The sequence shown here is derived from an EMBL/GenBank/DDBJ whole genome shotgun (WGS) entry which is preliminary data.</text>
</comment>
<comment type="similarity">
    <text evidence="1 5">Belongs to the CoaE family.</text>
</comment>
<keyword evidence="4 5" id="KW-0173">Coenzyme A biosynthesis</keyword>
<dbReference type="OrthoDB" id="9812943at2"/>
<dbReference type="GO" id="GO:0004140">
    <property type="term" value="F:dephospho-CoA kinase activity"/>
    <property type="evidence" value="ECO:0007669"/>
    <property type="project" value="UniProtKB-UniRule"/>
</dbReference>
<accession>A0A498C1Z8</accession>
<dbReference type="EMBL" id="RCDA01000002">
    <property type="protein sequence ID" value="RLK48576.1"/>
    <property type="molecule type" value="Genomic_DNA"/>
</dbReference>
<dbReference type="InterPro" id="IPR001977">
    <property type="entry name" value="Depp_CoAkinase"/>
</dbReference>
<evidence type="ECO:0000256" key="5">
    <source>
        <dbReference type="HAMAP-Rule" id="MF_00376"/>
    </source>
</evidence>
<evidence type="ECO:0000313" key="8">
    <source>
        <dbReference type="Proteomes" id="UP000275461"/>
    </source>
</evidence>
<name>A0A498C1Z8_9GAMM</name>
<dbReference type="InterPro" id="IPR027417">
    <property type="entry name" value="P-loop_NTPase"/>
</dbReference>
<dbReference type="RefSeq" id="WP_121442228.1">
    <property type="nucleotide sequence ID" value="NZ_RCDA01000002.1"/>
</dbReference>
<dbReference type="Pfam" id="PF01121">
    <property type="entry name" value="CoaE"/>
    <property type="match status" value="1"/>
</dbReference>
<dbReference type="Gene3D" id="3.40.50.300">
    <property type="entry name" value="P-loop containing nucleotide triphosphate hydrolases"/>
    <property type="match status" value="1"/>
</dbReference>
<evidence type="ECO:0000313" key="7">
    <source>
        <dbReference type="EMBL" id="RLK48576.1"/>
    </source>
</evidence>
<sequence>MDSAPPRSPSGPTLTIGVTGGIASGKSTVTALFAARGLPVVDTDLIAREVVRPGSEGLRQLVAAFGEGILTPASELDRPALRRRVMGDATDRKRLDALLHPLIFQRMEQRLAAIRAPVALVAIPLLVETGAQQFLHRILVVDVPETCQIERLMARDGMNRADAERMLATQASRAQRLTHATDIIDNTGRPEDLPGEVARHYLRWLKVATGLGAVHAVE</sequence>
<proteinExistence type="inferred from homology"/>